<dbReference type="Gene3D" id="1.10.1620.20">
    <property type="entry name" value="ATP synthase, F1 complex, epsilon subunit superfamily, mitochondrial"/>
    <property type="match status" value="1"/>
</dbReference>
<organism evidence="5 7">
    <name type="scientific">Purpureocillium lilacinum</name>
    <name type="common">Paecilomyces lilacinus</name>
    <dbReference type="NCBI Taxonomy" id="33203"/>
    <lineage>
        <taxon>Eukaryota</taxon>
        <taxon>Fungi</taxon>
        <taxon>Dikarya</taxon>
        <taxon>Ascomycota</taxon>
        <taxon>Pezizomycotina</taxon>
        <taxon>Sordariomycetes</taxon>
        <taxon>Hypocreomycetidae</taxon>
        <taxon>Hypocreales</taxon>
        <taxon>Ophiocordycipitaceae</taxon>
        <taxon>Purpureocillium</taxon>
    </lineage>
</organism>
<dbReference type="GeneID" id="28889136"/>
<feature type="region of interest" description="Disordered" evidence="2">
    <location>
        <begin position="1"/>
        <end position="24"/>
    </location>
</feature>
<dbReference type="Proteomes" id="UP000078240">
    <property type="component" value="Unassembled WGS sequence"/>
</dbReference>
<reference evidence="6 8" key="2">
    <citation type="journal article" date="2016" name="Front. Microbiol.">
        <title>Genome and transcriptome sequences reveal the specific parasitism of the nematophagous Purpureocillium lilacinum 36-1.</title>
        <authorList>
            <person name="Xie J."/>
            <person name="Li S."/>
            <person name="Mo C."/>
            <person name="Xiao X."/>
            <person name="Peng D."/>
            <person name="Wang G."/>
            <person name="Xiao Y."/>
        </authorList>
    </citation>
    <scope>NUCLEOTIDE SEQUENCE [LARGE SCALE GENOMIC DNA]</scope>
    <source>
        <strain evidence="6 8">36-1</strain>
    </source>
</reference>
<dbReference type="OMA" id="TRENEHD"/>
<evidence type="ECO:0000313" key="9">
    <source>
        <dbReference type="Proteomes" id="UP001287286"/>
    </source>
</evidence>
<protein>
    <submittedName>
        <fullName evidence="5">Mitochondrial ATP synthase epsilon chain domain-containing protein</fullName>
    </submittedName>
</protein>
<dbReference type="GO" id="GO:0046933">
    <property type="term" value="F:proton-transporting ATP synthase activity, rotational mechanism"/>
    <property type="evidence" value="ECO:0007669"/>
    <property type="project" value="InterPro"/>
</dbReference>
<reference evidence="6" key="1">
    <citation type="submission" date="2015-05" db="EMBL/GenBank/DDBJ databases">
        <authorList>
            <person name="Wang D.B."/>
            <person name="Wang M."/>
        </authorList>
    </citation>
    <scope>NUCLEOTIDE SEQUENCE</scope>
    <source>
        <strain evidence="6">36-1</strain>
    </source>
</reference>
<gene>
    <name evidence="6" type="ORF">PCL_09193</name>
    <name evidence="3" type="ORF">Purlil1_864</name>
    <name evidence="4" type="ORF">VFPBJ_05635</name>
    <name evidence="5" type="ORF">VFPFJ_07012</name>
</gene>
<dbReference type="PANTHER" id="PTHR12448">
    <property type="entry name" value="ATP SYNTHASE EPSILON CHAIN, MITOCHONDRIAL"/>
    <property type="match status" value="1"/>
</dbReference>
<evidence type="ECO:0000256" key="1">
    <source>
        <dbReference type="ARBA" id="ARBA00009502"/>
    </source>
</evidence>
<dbReference type="EMBL" id="LSBI01000006">
    <property type="protein sequence ID" value="OAQ88547.1"/>
    <property type="molecule type" value="Genomic_DNA"/>
</dbReference>
<dbReference type="EMBL" id="LSBH01000004">
    <property type="protein sequence ID" value="OAQ80050.1"/>
    <property type="molecule type" value="Genomic_DNA"/>
</dbReference>
<reference evidence="3 9" key="5">
    <citation type="journal article" date="2024" name="Microbiol. Resour. Announc.">
        <title>Genome annotations for the ascomycete fungi Trichoderma harzianum, Trichoderma aggressivum, and Purpureocillium lilacinum.</title>
        <authorList>
            <person name="Beijen E.P.W."/>
            <person name="Ohm R.A."/>
        </authorList>
    </citation>
    <scope>NUCLEOTIDE SEQUENCE [LARGE SCALE GENOMIC DNA]</scope>
    <source>
        <strain evidence="3 9">CBS 150709</strain>
    </source>
</reference>
<dbReference type="OrthoDB" id="269124at2759"/>
<dbReference type="AlphaFoldDB" id="A0A179HE98"/>
<proteinExistence type="inferred from homology"/>
<comment type="similarity">
    <text evidence="1">Belongs to the eukaryotic ATPase epsilon family.</text>
</comment>
<dbReference type="FunFam" id="1.10.1620.20:FF:000003">
    <property type="entry name" value="Mitochondrial ATP synthase epsilon chain domain-containing protein"/>
    <property type="match status" value="1"/>
</dbReference>
<dbReference type="EMBL" id="JAWRVI010000002">
    <property type="protein sequence ID" value="KAK4095168.1"/>
    <property type="molecule type" value="Genomic_DNA"/>
</dbReference>
<dbReference type="Proteomes" id="UP000078340">
    <property type="component" value="Unassembled WGS sequence"/>
</dbReference>
<dbReference type="GO" id="GO:0045259">
    <property type="term" value="C:proton-transporting ATP synthase complex"/>
    <property type="evidence" value="ECO:0007669"/>
    <property type="project" value="InterPro"/>
</dbReference>
<evidence type="ECO:0000313" key="3">
    <source>
        <dbReference type="EMBL" id="KAK4095168.1"/>
    </source>
</evidence>
<reference evidence="5 7" key="3">
    <citation type="submission" date="2016-02" db="EMBL/GenBank/DDBJ databases">
        <title>Biosynthesis of antibiotic leucinostatins and their inhibition on Phytophthora in bio-control Purpureocillium lilacinum.</title>
        <authorList>
            <person name="Wang G."/>
            <person name="Liu Z."/>
            <person name="Lin R."/>
            <person name="Li E."/>
            <person name="Mao Z."/>
            <person name="Ling J."/>
            <person name="Yin W."/>
            <person name="Xie B."/>
        </authorList>
    </citation>
    <scope>NUCLEOTIDE SEQUENCE [LARGE SCALE GENOMIC DNA]</scope>
    <source>
        <strain evidence="4">PLBJ-1</strain>
        <strain evidence="5">PLFJ-1</strain>
    </source>
</reference>
<evidence type="ECO:0000313" key="8">
    <source>
        <dbReference type="Proteomes" id="UP000245956"/>
    </source>
</evidence>
<comment type="caution">
    <text evidence="5">The sequence shown here is derived from an EMBL/GenBank/DDBJ whole genome shotgun (WGS) entry which is preliminary data.</text>
</comment>
<dbReference type="GO" id="GO:0042776">
    <property type="term" value="P:proton motive force-driven mitochondrial ATP synthesis"/>
    <property type="evidence" value="ECO:0007669"/>
    <property type="project" value="TreeGrafter"/>
</dbReference>
<evidence type="ECO:0000313" key="4">
    <source>
        <dbReference type="EMBL" id="OAQ80050.1"/>
    </source>
</evidence>
<accession>A0A179HE98</accession>
<evidence type="ECO:0000313" key="6">
    <source>
        <dbReference type="EMBL" id="PWI73917.1"/>
    </source>
</evidence>
<dbReference type="Proteomes" id="UP000245956">
    <property type="component" value="Unassembled WGS sequence"/>
</dbReference>
<evidence type="ECO:0000313" key="5">
    <source>
        <dbReference type="EMBL" id="OAQ88547.1"/>
    </source>
</evidence>
<dbReference type="InterPro" id="IPR036742">
    <property type="entry name" value="ATP_synth_F1_esu_sf_mt"/>
</dbReference>
<dbReference type="Pfam" id="PF04627">
    <property type="entry name" value="ATP-synt_Eps"/>
    <property type="match status" value="1"/>
</dbReference>
<dbReference type="RefSeq" id="XP_018177266.1">
    <property type="nucleotide sequence ID" value="XM_018324087.1"/>
</dbReference>
<keyword evidence="9" id="KW-1185">Reference proteome</keyword>
<dbReference type="InterPro" id="IPR006721">
    <property type="entry name" value="ATP_synth_F1_esu_mt"/>
</dbReference>
<reference evidence="3" key="4">
    <citation type="submission" date="2023-11" db="EMBL/GenBank/DDBJ databases">
        <authorList>
            <person name="Beijen E."/>
            <person name="Ohm R.A."/>
        </authorList>
    </citation>
    <scope>NUCLEOTIDE SEQUENCE</scope>
    <source>
        <strain evidence="3">CBS 150709</strain>
    </source>
</reference>
<sequence length="100" mass="10879">MNSGERSVGNITTPNPQPRTQPLNSAKMTAAWKAAGLTYNRYLAIAARAVRRSLKEDKRIAAERRGEMELRFAKWQGGKQGEIKDLASANTAAMAESASS</sequence>
<dbReference type="PANTHER" id="PTHR12448:SF0">
    <property type="entry name" value="ATP SYNTHASE SUBUNIT EPSILON, MITOCHONDRIAL"/>
    <property type="match status" value="1"/>
</dbReference>
<dbReference type="GO" id="GO:0005743">
    <property type="term" value="C:mitochondrial inner membrane"/>
    <property type="evidence" value="ECO:0007669"/>
    <property type="project" value="InterPro"/>
</dbReference>
<dbReference type="CDD" id="cd12153">
    <property type="entry name" value="F1-ATPase_epsilon"/>
    <property type="match status" value="1"/>
</dbReference>
<dbReference type="EMBL" id="LCWV01000004">
    <property type="protein sequence ID" value="PWI73917.1"/>
    <property type="molecule type" value="Genomic_DNA"/>
</dbReference>
<dbReference type="SUPFAM" id="SSF48690">
    <property type="entry name" value="Epsilon subunit of mitochondrial F1F0-ATP synthase"/>
    <property type="match status" value="1"/>
</dbReference>
<name>A0A179HE98_PURLI</name>
<dbReference type="Proteomes" id="UP001287286">
    <property type="component" value="Unassembled WGS sequence"/>
</dbReference>
<dbReference type="STRING" id="33203.A0A179HE98"/>
<dbReference type="KEGG" id="plj:28889136"/>
<evidence type="ECO:0000256" key="2">
    <source>
        <dbReference type="SAM" id="MobiDB-lite"/>
    </source>
</evidence>
<evidence type="ECO:0000313" key="7">
    <source>
        <dbReference type="Proteomes" id="UP000078340"/>
    </source>
</evidence>